<evidence type="ECO:0000256" key="5">
    <source>
        <dbReference type="ARBA" id="ARBA00023136"/>
    </source>
</evidence>
<sequence length="211" mass="22964">MEYFGEFMTVALVHLLAVASPGPDFAMVLRQSLVAGRRAALWTSVGIGTGILVHVAYALLGLGLIISRSVQVFGVIKLAGGAYLLYIGWKSLRARPDAPTTGQVVSGRTREYTAWQAFRIGFLTNVLNPKATLFFLSLFSVIINPDTPPGIQLFYGLYMALATATWFCGLSMVLTHSRIRRGVARFGHWAEKVMGTVLVALGIRLALASRF</sequence>
<dbReference type="GO" id="GO:0005886">
    <property type="term" value="C:plasma membrane"/>
    <property type="evidence" value="ECO:0007669"/>
    <property type="project" value="UniProtKB-SubCell"/>
</dbReference>
<evidence type="ECO:0000256" key="3">
    <source>
        <dbReference type="ARBA" id="ARBA00022692"/>
    </source>
</evidence>
<dbReference type="EMBL" id="AP024233">
    <property type="protein sequence ID" value="BCO07948.1"/>
    <property type="molecule type" value="Genomic_DNA"/>
</dbReference>
<dbReference type="KEGG" id="ddu:GF1_03240"/>
<evidence type="ECO:0000256" key="6">
    <source>
        <dbReference type="SAM" id="Phobius"/>
    </source>
</evidence>
<feature type="transmembrane region" description="Helical" evidence="6">
    <location>
        <begin position="72"/>
        <end position="89"/>
    </location>
</feature>
<keyword evidence="5 6" id="KW-0472">Membrane</keyword>
<dbReference type="Proteomes" id="UP001063350">
    <property type="component" value="Chromosome"/>
</dbReference>
<keyword evidence="8" id="KW-1185">Reference proteome</keyword>
<keyword evidence="4 6" id="KW-1133">Transmembrane helix</keyword>
<dbReference type="PANTHER" id="PTHR30086">
    <property type="entry name" value="ARGININE EXPORTER PROTEIN ARGO"/>
    <property type="match status" value="1"/>
</dbReference>
<organism evidence="7 8">
    <name type="scientific">Desulfolithobacter dissulfuricans</name>
    <dbReference type="NCBI Taxonomy" id="2795293"/>
    <lineage>
        <taxon>Bacteria</taxon>
        <taxon>Pseudomonadati</taxon>
        <taxon>Thermodesulfobacteriota</taxon>
        <taxon>Desulfobulbia</taxon>
        <taxon>Desulfobulbales</taxon>
        <taxon>Desulfobulbaceae</taxon>
        <taxon>Desulfolithobacter</taxon>
    </lineage>
</organism>
<proteinExistence type="predicted"/>
<keyword evidence="3 6" id="KW-0812">Transmembrane</keyword>
<dbReference type="PIRSF" id="PIRSF006324">
    <property type="entry name" value="LeuE"/>
    <property type="match status" value="1"/>
</dbReference>
<comment type="subcellular location">
    <subcellularLocation>
        <location evidence="1">Cell membrane</location>
        <topology evidence="1">Multi-pass membrane protein</topology>
    </subcellularLocation>
</comment>
<accession>A0A915XJJ5</accession>
<dbReference type="InterPro" id="IPR001123">
    <property type="entry name" value="LeuE-type"/>
</dbReference>
<feature type="transmembrane region" description="Helical" evidence="6">
    <location>
        <begin position="120"/>
        <end position="143"/>
    </location>
</feature>
<name>A0A915XJJ5_9BACT</name>
<evidence type="ECO:0000256" key="4">
    <source>
        <dbReference type="ARBA" id="ARBA00022989"/>
    </source>
</evidence>
<feature type="transmembrane region" description="Helical" evidence="6">
    <location>
        <begin position="41"/>
        <end position="66"/>
    </location>
</feature>
<dbReference type="PANTHER" id="PTHR30086:SF21">
    <property type="entry name" value="TRANSPORT PROTEIN"/>
    <property type="match status" value="1"/>
</dbReference>
<evidence type="ECO:0000313" key="8">
    <source>
        <dbReference type="Proteomes" id="UP001063350"/>
    </source>
</evidence>
<dbReference type="RefSeq" id="WP_267927883.1">
    <property type="nucleotide sequence ID" value="NZ_AP024233.1"/>
</dbReference>
<evidence type="ECO:0000256" key="1">
    <source>
        <dbReference type="ARBA" id="ARBA00004651"/>
    </source>
</evidence>
<evidence type="ECO:0000256" key="2">
    <source>
        <dbReference type="ARBA" id="ARBA00022475"/>
    </source>
</evidence>
<protein>
    <submittedName>
        <fullName evidence="7">Lysine transporter LysE</fullName>
    </submittedName>
</protein>
<dbReference type="GO" id="GO:0015171">
    <property type="term" value="F:amino acid transmembrane transporter activity"/>
    <property type="evidence" value="ECO:0007669"/>
    <property type="project" value="TreeGrafter"/>
</dbReference>
<gene>
    <name evidence="7" type="ORF">GF1_03240</name>
</gene>
<reference evidence="7" key="1">
    <citation type="submission" date="2020-12" db="EMBL/GenBank/DDBJ databases">
        <title>Desulfobium dissulfuricans gen. nov., sp. nov., a novel mesophilic, sulfate-reducing bacterium isolated from a deep-sea hydrothermal vent.</title>
        <authorList>
            <person name="Hashimoto Y."/>
            <person name="Tame A."/>
            <person name="Sawayama S."/>
            <person name="Miyazaki J."/>
            <person name="Takai K."/>
            <person name="Nakagawa S."/>
        </authorList>
    </citation>
    <scope>NUCLEOTIDE SEQUENCE</scope>
    <source>
        <strain evidence="7">GF1</strain>
    </source>
</reference>
<dbReference type="AlphaFoldDB" id="A0A915XJJ5"/>
<feature type="transmembrane region" description="Helical" evidence="6">
    <location>
        <begin position="155"/>
        <end position="174"/>
    </location>
</feature>
<evidence type="ECO:0000313" key="7">
    <source>
        <dbReference type="EMBL" id="BCO07948.1"/>
    </source>
</evidence>
<feature type="transmembrane region" description="Helical" evidence="6">
    <location>
        <begin position="186"/>
        <end position="207"/>
    </location>
</feature>
<keyword evidence="2" id="KW-1003">Cell membrane</keyword>
<dbReference type="Pfam" id="PF01810">
    <property type="entry name" value="LysE"/>
    <property type="match status" value="1"/>
</dbReference>